<dbReference type="GO" id="GO:0016477">
    <property type="term" value="P:cell migration"/>
    <property type="evidence" value="ECO:0007669"/>
    <property type="project" value="TreeGrafter"/>
</dbReference>
<reference evidence="15" key="2">
    <citation type="submission" date="2015-06" db="UniProtKB">
        <authorList>
            <consortium name="EnsemblMetazoa"/>
        </authorList>
    </citation>
    <scope>IDENTIFICATION</scope>
</reference>
<protein>
    <recommendedName>
        <fullName evidence="17">Glypican</fullName>
    </recommendedName>
</protein>
<evidence type="ECO:0000256" key="2">
    <source>
        <dbReference type="ARBA" id="ARBA00010260"/>
    </source>
</evidence>
<keyword evidence="4 12" id="KW-0336">GPI-anchor</keyword>
<dbReference type="AlphaFoldDB" id="T1GXF2"/>
<proteinExistence type="inferred from homology"/>
<evidence type="ECO:0000256" key="12">
    <source>
        <dbReference type="RuleBase" id="RU003519"/>
    </source>
</evidence>
<dbReference type="EMBL" id="CAQQ02197094">
    <property type="status" value="NOT_ANNOTATED_CDS"/>
    <property type="molecule type" value="Genomic_DNA"/>
</dbReference>
<dbReference type="Pfam" id="PF01153">
    <property type="entry name" value="Glypican"/>
    <property type="match status" value="1"/>
</dbReference>
<reference evidence="16" key="1">
    <citation type="submission" date="2013-02" db="EMBL/GenBank/DDBJ databases">
        <authorList>
            <person name="Hughes D."/>
        </authorList>
    </citation>
    <scope>NUCLEOTIDE SEQUENCE</scope>
    <source>
        <strain>Durham</strain>
        <strain evidence="16">NC isolate 2 -- Noor lab</strain>
    </source>
</reference>
<evidence type="ECO:0000256" key="9">
    <source>
        <dbReference type="ARBA" id="ARBA00023207"/>
    </source>
</evidence>
<evidence type="ECO:0000256" key="10">
    <source>
        <dbReference type="ARBA" id="ARBA00023288"/>
    </source>
</evidence>
<dbReference type="OMA" id="SSTCCTE"/>
<keyword evidence="16" id="KW-1185">Reference proteome</keyword>
<feature type="signal peptide" evidence="14">
    <location>
        <begin position="1"/>
        <end position="22"/>
    </location>
</feature>
<evidence type="ECO:0000256" key="1">
    <source>
        <dbReference type="ARBA" id="ARBA00004609"/>
    </source>
</evidence>
<evidence type="ECO:0000256" key="14">
    <source>
        <dbReference type="SAM" id="SignalP"/>
    </source>
</evidence>
<dbReference type="EnsemblMetazoa" id="MESCA008501-RA">
    <property type="protein sequence ID" value="MESCA008501-PA"/>
    <property type="gene ID" value="MESCA008501"/>
</dbReference>
<keyword evidence="6 12" id="KW-0654">Proteoglycan</keyword>
<sequence>MKEINVILVISCLFLLFGVVFALDLQNHHHNESSKSSEFLLATSPKESPSDDDDSFSSHSLQKFQHHNSSSSISVSAAASSTLPHLYVPQKNMKNTCEGVSMQFVQHGIASEIEIPKIPINSSLRYCGRLGLAASERPTTSSTCCTEKMELKLEKLSKSNLERNSTNYIQNLYKILQQKSANYSDSFNDLLALSKREFHSMFQRTYGVIYEQNAYVFADLFGELEKYYAKGNVDLLKSMDHVECSVTFDERYLTCVSEHMKNLKPFGDVPDKLSIQIKRAFVATRTYVSSLKTASSVLKRMTPIRLNSECVAAVTRMQQCSLCNGYTQKPCKNYCINVIKGCFDFFTEFDVEWNNFVSAMDKLAERLLGPFNIVMVVEPINIKISEAIMNFQEADSLFNKMIGSQHCKKKL</sequence>
<dbReference type="GO" id="GO:0009966">
    <property type="term" value="P:regulation of signal transduction"/>
    <property type="evidence" value="ECO:0007669"/>
    <property type="project" value="InterPro"/>
</dbReference>
<evidence type="ECO:0000313" key="16">
    <source>
        <dbReference type="Proteomes" id="UP000015102"/>
    </source>
</evidence>
<dbReference type="HOGENOM" id="CLU_024658_0_0_1"/>
<dbReference type="PANTHER" id="PTHR10822">
    <property type="entry name" value="GLYPICAN"/>
    <property type="match status" value="1"/>
</dbReference>
<comment type="subcellular location">
    <subcellularLocation>
        <location evidence="1 12">Cell membrane</location>
        <topology evidence="1 12">Lipid-anchor</topology>
        <topology evidence="1 12">GPI-anchor</topology>
    </subcellularLocation>
</comment>
<keyword evidence="9 12" id="KW-0357">Heparan sulfate</keyword>
<accession>T1GXF2</accession>
<dbReference type="GO" id="GO:0098552">
    <property type="term" value="C:side of membrane"/>
    <property type="evidence" value="ECO:0007669"/>
    <property type="project" value="UniProtKB-KW"/>
</dbReference>
<evidence type="ECO:0000256" key="6">
    <source>
        <dbReference type="ARBA" id="ARBA00022974"/>
    </source>
</evidence>
<evidence type="ECO:0000256" key="3">
    <source>
        <dbReference type="ARBA" id="ARBA00022475"/>
    </source>
</evidence>
<dbReference type="PANTHER" id="PTHR10822:SF30">
    <property type="entry name" value="DALLY-LIKE, ISOFORM A"/>
    <property type="match status" value="1"/>
</dbReference>
<dbReference type="InterPro" id="IPR001863">
    <property type="entry name" value="Glypican"/>
</dbReference>
<evidence type="ECO:0000256" key="5">
    <source>
        <dbReference type="ARBA" id="ARBA00022729"/>
    </source>
</evidence>
<evidence type="ECO:0000256" key="8">
    <source>
        <dbReference type="ARBA" id="ARBA00023180"/>
    </source>
</evidence>
<evidence type="ECO:0000256" key="4">
    <source>
        <dbReference type="ARBA" id="ARBA00022622"/>
    </source>
</evidence>
<feature type="region of interest" description="Disordered" evidence="13">
    <location>
        <begin position="34"/>
        <end position="61"/>
    </location>
</feature>
<keyword evidence="8" id="KW-0325">Glycoprotein</keyword>
<keyword evidence="5 14" id="KW-0732">Signal</keyword>
<evidence type="ECO:0008006" key="17">
    <source>
        <dbReference type="Google" id="ProtNLM"/>
    </source>
</evidence>
<keyword evidence="3" id="KW-1003">Cell membrane</keyword>
<dbReference type="Proteomes" id="UP000015102">
    <property type="component" value="Unassembled WGS sequence"/>
</dbReference>
<dbReference type="GO" id="GO:1905475">
    <property type="term" value="P:regulation of protein localization to membrane"/>
    <property type="evidence" value="ECO:0007669"/>
    <property type="project" value="TreeGrafter"/>
</dbReference>
<feature type="chain" id="PRO_5004577803" description="Glypican" evidence="14">
    <location>
        <begin position="23"/>
        <end position="411"/>
    </location>
</feature>
<keyword evidence="10 12" id="KW-0449">Lipoprotein</keyword>
<dbReference type="STRING" id="36166.T1GXF2"/>
<dbReference type="GO" id="GO:0005886">
    <property type="term" value="C:plasma membrane"/>
    <property type="evidence" value="ECO:0007669"/>
    <property type="project" value="UniProtKB-SubCell"/>
</dbReference>
<evidence type="ECO:0000256" key="13">
    <source>
        <dbReference type="SAM" id="MobiDB-lite"/>
    </source>
</evidence>
<evidence type="ECO:0000256" key="11">
    <source>
        <dbReference type="RuleBase" id="RU003518"/>
    </source>
</evidence>
<name>T1GXF2_MEGSC</name>
<dbReference type="GO" id="GO:0045202">
    <property type="term" value="C:synapse"/>
    <property type="evidence" value="ECO:0007669"/>
    <property type="project" value="TreeGrafter"/>
</dbReference>
<dbReference type="GO" id="GO:0005576">
    <property type="term" value="C:extracellular region"/>
    <property type="evidence" value="ECO:0007669"/>
    <property type="project" value="TreeGrafter"/>
</dbReference>
<evidence type="ECO:0000313" key="15">
    <source>
        <dbReference type="EnsemblMetazoa" id="MESCA008501-PA"/>
    </source>
</evidence>
<keyword evidence="7 12" id="KW-0472">Membrane</keyword>
<evidence type="ECO:0000256" key="7">
    <source>
        <dbReference type="ARBA" id="ARBA00023136"/>
    </source>
</evidence>
<organism evidence="15 16">
    <name type="scientific">Megaselia scalaris</name>
    <name type="common">Humpbacked fly</name>
    <name type="synonym">Phora scalaris</name>
    <dbReference type="NCBI Taxonomy" id="36166"/>
    <lineage>
        <taxon>Eukaryota</taxon>
        <taxon>Metazoa</taxon>
        <taxon>Ecdysozoa</taxon>
        <taxon>Arthropoda</taxon>
        <taxon>Hexapoda</taxon>
        <taxon>Insecta</taxon>
        <taxon>Pterygota</taxon>
        <taxon>Neoptera</taxon>
        <taxon>Endopterygota</taxon>
        <taxon>Diptera</taxon>
        <taxon>Brachycera</taxon>
        <taxon>Muscomorpha</taxon>
        <taxon>Platypezoidea</taxon>
        <taxon>Phoridae</taxon>
        <taxon>Megaseliini</taxon>
        <taxon>Megaselia</taxon>
    </lineage>
</organism>
<dbReference type="GO" id="GO:0009986">
    <property type="term" value="C:cell surface"/>
    <property type="evidence" value="ECO:0007669"/>
    <property type="project" value="TreeGrafter"/>
</dbReference>
<comment type="function">
    <text evidence="12">Cell surface proteoglycan.</text>
</comment>
<comment type="similarity">
    <text evidence="2 11">Belongs to the glypican family.</text>
</comment>